<keyword evidence="9 11" id="KW-0472">Membrane</keyword>
<comment type="similarity">
    <text evidence="11 12">Belongs to the TonB-dependent receptor family.</text>
</comment>
<dbReference type="InterPro" id="IPR012910">
    <property type="entry name" value="Plug_dom"/>
</dbReference>
<keyword evidence="13" id="KW-0732">Signal</keyword>
<evidence type="ECO:0000256" key="8">
    <source>
        <dbReference type="ARBA" id="ARBA00023077"/>
    </source>
</evidence>
<evidence type="ECO:0000256" key="12">
    <source>
        <dbReference type="RuleBase" id="RU003357"/>
    </source>
</evidence>
<evidence type="ECO:0000259" key="15">
    <source>
        <dbReference type="Pfam" id="PF07715"/>
    </source>
</evidence>
<dbReference type="PANTHER" id="PTHR32552">
    <property type="entry name" value="FERRICHROME IRON RECEPTOR-RELATED"/>
    <property type="match status" value="1"/>
</dbReference>
<accession>A0ABW1SAR2</accession>
<evidence type="ECO:0000256" key="6">
    <source>
        <dbReference type="ARBA" id="ARBA00023004"/>
    </source>
</evidence>
<evidence type="ECO:0000256" key="7">
    <source>
        <dbReference type="ARBA" id="ARBA00023065"/>
    </source>
</evidence>
<evidence type="ECO:0000256" key="4">
    <source>
        <dbReference type="ARBA" id="ARBA00022496"/>
    </source>
</evidence>
<dbReference type="SUPFAM" id="SSF56935">
    <property type="entry name" value="Porins"/>
    <property type="match status" value="1"/>
</dbReference>
<dbReference type="PANTHER" id="PTHR32552:SF81">
    <property type="entry name" value="TONB-DEPENDENT OUTER MEMBRANE RECEPTOR"/>
    <property type="match status" value="1"/>
</dbReference>
<evidence type="ECO:0000256" key="13">
    <source>
        <dbReference type="SAM" id="SignalP"/>
    </source>
</evidence>
<reference evidence="17" key="1">
    <citation type="journal article" date="2019" name="Int. J. Syst. Evol. Microbiol.">
        <title>The Global Catalogue of Microorganisms (GCM) 10K type strain sequencing project: providing services to taxonomists for standard genome sequencing and annotation.</title>
        <authorList>
            <consortium name="The Broad Institute Genomics Platform"/>
            <consortium name="The Broad Institute Genome Sequencing Center for Infectious Disease"/>
            <person name="Wu L."/>
            <person name="Ma J."/>
        </authorList>
    </citation>
    <scope>NUCLEOTIDE SEQUENCE [LARGE SCALE GENOMIC DNA]</scope>
    <source>
        <strain evidence="17">CGMCC-1.15741</strain>
    </source>
</reference>
<dbReference type="Gene3D" id="2.40.170.20">
    <property type="entry name" value="TonB-dependent receptor, beta-barrel domain"/>
    <property type="match status" value="1"/>
</dbReference>
<keyword evidence="10 11" id="KW-0998">Cell outer membrane</keyword>
<keyword evidence="4" id="KW-0410">Iron transport</keyword>
<dbReference type="RefSeq" id="WP_377378715.1">
    <property type="nucleotide sequence ID" value="NZ_JBHSSW010000012.1"/>
</dbReference>
<dbReference type="EMBL" id="JBHSSW010000012">
    <property type="protein sequence ID" value="MFC6198473.1"/>
    <property type="molecule type" value="Genomic_DNA"/>
</dbReference>
<comment type="caution">
    <text evidence="16">The sequence shown here is derived from an EMBL/GenBank/DDBJ whole genome shotgun (WGS) entry which is preliminary data.</text>
</comment>
<evidence type="ECO:0000313" key="17">
    <source>
        <dbReference type="Proteomes" id="UP001596303"/>
    </source>
</evidence>
<evidence type="ECO:0000256" key="1">
    <source>
        <dbReference type="ARBA" id="ARBA00004571"/>
    </source>
</evidence>
<evidence type="ECO:0000256" key="10">
    <source>
        <dbReference type="ARBA" id="ARBA00023237"/>
    </source>
</evidence>
<dbReference type="InterPro" id="IPR000531">
    <property type="entry name" value="Beta-barrel_TonB"/>
</dbReference>
<dbReference type="InterPro" id="IPR039426">
    <property type="entry name" value="TonB-dep_rcpt-like"/>
</dbReference>
<gene>
    <name evidence="16" type="ORF">ACFQDM_10295</name>
</gene>
<keyword evidence="16" id="KW-0675">Receptor</keyword>
<dbReference type="Proteomes" id="UP001596303">
    <property type="component" value="Unassembled WGS sequence"/>
</dbReference>
<organism evidence="16 17">
    <name type="scientific">Ponticaulis profundi</name>
    <dbReference type="NCBI Taxonomy" id="2665222"/>
    <lineage>
        <taxon>Bacteria</taxon>
        <taxon>Pseudomonadati</taxon>
        <taxon>Pseudomonadota</taxon>
        <taxon>Alphaproteobacteria</taxon>
        <taxon>Hyphomonadales</taxon>
        <taxon>Hyphomonadaceae</taxon>
        <taxon>Ponticaulis</taxon>
    </lineage>
</organism>
<name>A0ABW1SAR2_9PROT</name>
<evidence type="ECO:0000259" key="14">
    <source>
        <dbReference type="Pfam" id="PF00593"/>
    </source>
</evidence>
<feature type="signal peptide" evidence="13">
    <location>
        <begin position="1"/>
        <end position="20"/>
    </location>
</feature>
<keyword evidence="7" id="KW-0406">Ion transport</keyword>
<comment type="subcellular location">
    <subcellularLocation>
        <location evidence="1 11">Cell outer membrane</location>
        <topology evidence="1 11">Multi-pass membrane protein</topology>
    </subcellularLocation>
</comment>
<feature type="chain" id="PRO_5047265231" evidence="13">
    <location>
        <begin position="21"/>
        <end position="787"/>
    </location>
</feature>
<dbReference type="Pfam" id="PF07715">
    <property type="entry name" value="Plug"/>
    <property type="match status" value="1"/>
</dbReference>
<feature type="domain" description="TonB-dependent receptor-like beta-barrel" evidence="14">
    <location>
        <begin position="300"/>
        <end position="739"/>
    </location>
</feature>
<sequence length="787" mass="85004">MFRKLAIAMLASTSSFSVAAAQEVYDSTDAQTAGTVSAEASSSASTVEDAAEERTLNAVVVTAQRRAENAQDVPISMMVVPETELAKANIDNIENLPRLASGLYVQRSPQAANTRISIRGIGSYGNAAIEPSVGAYVDGVYIPRPGPLLSALNDIASVEVLRGPQGTLFGRNAAVGALNIKTNLPGNELGGSVGLAAGSFGKVRADGVLNLPVSDTVNTRFSALYDRTDGFGYNQYNNSDLGEEETLSLRGAADIELSGNLNWVVRGDYQKMTGDGTGPVTLMASTLTPEGRQNFIDRLNGLTPRLDTDYSRVVRQTPGNNLDSDQWGISSQLTWDIGDASVNLISSYRDWDYTQSDRDLTFTSADLIGRDGSFLSRSHSEELQYISPQTGDLTYVAGLYYFNEQYDIHTDYNLGTGYCNILMANAIPVLQAPCLAGPQQQAAITDFKQTTDSYAAYGQATYEFSPVWDVTVGLRYSRDEKTAQFYSEAANRAAAIIVVPDSADLSYSGDKVTYRLNSRYRPTSNTMLFATVSTGYKSGGFDTGAGSAFGTDRVFAPETVSNYELGIKSDWLNRTLTANATLFRMDVDDFQLRAYDGTAFSVRNAGSIRQQGAEFDLSWMPSQDLTLSLNGTHLDSEYTSFENAPGLPGFGGVQNLTGEEVPYSPEWQGTAIVDYRTPLLSDIDIGFNGRVSYTSDNDVGGGGDNNPQSIQEAFALVGATVTLYGRDDTWQVSLSGENLLDEDYCTGMYGQTFGGPLGLQNPETGGITQRCLLGQPQTFRISTKYRF</sequence>
<dbReference type="Pfam" id="PF00593">
    <property type="entry name" value="TonB_dep_Rec_b-barrel"/>
    <property type="match status" value="1"/>
</dbReference>
<evidence type="ECO:0000256" key="2">
    <source>
        <dbReference type="ARBA" id="ARBA00022448"/>
    </source>
</evidence>
<evidence type="ECO:0000256" key="9">
    <source>
        <dbReference type="ARBA" id="ARBA00023136"/>
    </source>
</evidence>
<keyword evidence="6" id="KW-0408">Iron</keyword>
<evidence type="ECO:0000313" key="16">
    <source>
        <dbReference type="EMBL" id="MFC6198473.1"/>
    </source>
</evidence>
<dbReference type="PROSITE" id="PS52016">
    <property type="entry name" value="TONB_DEPENDENT_REC_3"/>
    <property type="match status" value="1"/>
</dbReference>
<keyword evidence="17" id="KW-1185">Reference proteome</keyword>
<evidence type="ECO:0000256" key="11">
    <source>
        <dbReference type="PROSITE-ProRule" id="PRU01360"/>
    </source>
</evidence>
<protein>
    <submittedName>
        <fullName evidence="16">TonB-dependent receptor</fullName>
    </submittedName>
</protein>
<keyword evidence="2 11" id="KW-0813">Transport</keyword>
<feature type="domain" description="TonB-dependent receptor plug" evidence="15">
    <location>
        <begin position="70"/>
        <end position="176"/>
    </location>
</feature>
<proteinExistence type="inferred from homology"/>
<dbReference type="InterPro" id="IPR036942">
    <property type="entry name" value="Beta-barrel_TonB_sf"/>
</dbReference>
<keyword evidence="3 11" id="KW-1134">Transmembrane beta strand</keyword>
<evidence type="ECO:0000256" key="5">
    <source>
        <dbReference type="ARBA" id="ARBA00022692"/>
    </source>
</evidence>
<evidence type="ECO:0000256" key="3">
    <source>
        <dbReference type="ARBA" id="ARBA00022452"/>
    </source>
</evidence>
<keyword evidence="5 11" id="KW-0812">Transmembrane</keyword>
<keyword evidence="8 12" id="KW-0798">TonB box</keyword>